<keyword evidence="2" id="KW-1185">Reference proteome</keyword>
<gene>
    <name evidence="1" type="ORF">ACFPCV_32925</name>
</gene>
<protein>
    <submittedName>
        <fullName evidence="1">Uncharacterized protein</fullName>
    </submittedName>
</protein>
<accession>A0ABV9SD53</accession>
<name>A0ABV9SD53_9PSEU</name>
<reference evidence="2" key="1">
    <citation type="journal article" date="2019" name="Int. J. Syst. Evol. Microbiol.">
        <title>The Global Catalogue of Microorganisms (GCM) 10K type strain sequencing project: providing services to taxonomists for standard genome sequencing and annotation.</title>
        <authorList>
            <consortium name="The Broad Institute Genomics Platform"/>
            <consortium name="The Broad Institute Genome Sequencing Center for Infectious Disease"/>
            <person name="Wu L."/>
            <person name="Ma J."/>
        </authorList>
    </citation>
    <scope>NUCLEOTIDE SEQUENCE [LARGE SCALE GENOMIC DNA]</scope>
    <source>
        <strain evidence="2">ZS-22-S1</strain>
    </source>
</reference>
<dbReference type="RefSeq" id="WP_378060744.1">
    <property type="nucleotide sequence ID" value="NZ_JBHSIS010000022.1"/>
</dbReference>
<dbReference type="Proteomes" id="UP001595859">
    <property type="component" value="Unassembled WGS sequence"/>
</dbReference>
<organism evidence="1 2">
    <name type="scientific">Actinophytocola glycyrrhizae</name>
    <dbReference type="NCBI Taxonomy" id="2044873"/>
    <lineage>
        <taxon>Bacteria</taxon>
        <taxon>Bacillati</taxon>
        <taxon>Actinomycetota</taxon>
        <taxon>Actinomycetes</taxon>
        <taxon>Pseudonocardiales</taxon>
        <taxon>Pseudonocardiaceae</taxon>
    </lineage>
</organism>
<sequence length="63" mass="7022">MKYSRTDLRLLAALASLLRRVDPVPPEVMADAVAAGLHLTSNREPRLTTWQLDVAWLIPESPV</sequence>
<proteinExistence type="predicted"/>
<evidence type="ECO:0000313" key="2">
    <source>
        <dbReference type="Proteomes" id="UP001595859"/>
    </source>
</evidence>
<comment type="caution">
    <text evidence="1">The sequence shown here is derived from an EMBL/GenBank/DDBJ whole genome shotgun (WGS) entry which is preliminary data.</text>
</comment>
<dbReference type="EMBL" id="JBHSIS010000022">
    <property type="protein sequence ID" value="MFC4858325.1"/>
    <property type="molecule type" value="Genomic_DNA"/>
</dbReference>
<evidence type="ECO:0000313" key="1">
    <source>
        <dbReference type="EMBL" id="MFC4858325.1"/>
    </source>
</evidence>